<dbReference type="PROSITE" id="PS00211">
    <property type="entry name" value="ABC_TRANSPORTER_1"/>
    <property type="match status" value="1"/>
</dbReference>
<dbReference type="PANTHER" id="PTHR19211:SF6">
    <property type="entry name" value="BLL7188 PROTEIN"/>
    <property type="match status" value="1"/>
</dbReference>
<gene>
    <name evidence="6" type="ORF">SAMN05443637_12482</name>
</gene>
<dbReference type="FunFam" id="3.40.50.300:FF:001320">
    <property type="entry name" value="Heme ABC transporter ATP-binding protein"/>
    <property type="match status" value="1"/>
</dbReference>
<accession>A0A1M6ZNP6</accession>
<dbReference type="SMART" id="SM00382">
    <property type="entry name" value="AAA"/>
    <property type="match status" value="2"/>
</dbReference>
<evidence type="ECO:0000313" key="7">
    <source>
        <dbReference type="Proteomes" id="UP000184363"/>
    </source>
</evidence>
<evidence type="ECO:0000256" key="1">
    <source>
        <dbReference type="ARBA" id="ARBA00022737"/>
    </source>
</evidence>
<dbReference type="InterPro" id="IPR050611">
    <property type="entry name" value="ABCF"/>
</dbReference>
<organism evidence="6 7">
    <name type="scientific">Pseudonocardia thermophila</name>
    <dbReference type="NCBI Taxonomy" id="1848"/>
    <lineage>
        <taxon>Bacteria</taxon>
        <taxon>Bacillati</taxon>
        <taxon>Actinomycetota</taxon>
        <taxon>Actinomycetes</taxon>
        <taxon>Pseudonocardiales</taxon>
        <taxon>Pseudonocardiaceae</taxon>
        <taxon>Pseudonocardia</taxon>
    </lineage>
</organism>
<dbReference type="STRING" id="1848.SAMN05443637_12482"/>
<dbReference type="InterPro" id="IPR003439">
    <property type="entry name" value="ABC_transporter-like_ATP-bd"/>
</dbReference>
<dbReference type="Proteomes" id="UP000184363">
    <property type="component" value="Unassembled WGS sequence"/>
</dbReference>
<name>A0A1M6ZNP6_PSETH</name>
<proteinExistence type="predicted"/>
<dbReference type="OrthoDB" id="3169603at2"/>
<dbReference type="RefSeq" id="WP_073459927.1">
    <property type="nucleotide sequence ID" value="NZ_CALGVN010000043.1"/>
</dbReference>
<evidence type="ECO:0000259" key="5">
    <source>
        <dbReference type="PROSITE" id="PS50893"/>
    </source>
</evidence>
<dbReference type="EMBL" id="FRAP01000024">
    <property type="protein sequence ID" value="SHL32101.1"/>
    <property type="molecule type" value="Genomic_DNA"/>
</dbReference>
<dbReference type="AlphaFoldDB" id="A0A1M6ZNP6"/>
<keyword evidence="7" id="KW-1185">Reference proteome</keyword>
<dbReference type="PANTHER" id="PTHR19211">
    <property type="entry name" value="ATP-BINDING TRANSPORT PROTEIN-RELATED"/>
    <property type="match status" value="1"/>
</dbReference>
<feature type="coiled-coil region" evidence="4">
    <location>
        <begin position="226"/>
        <end position="265"/>
    </location>
</feature>
<reference evidence="6 7" key="1">
    <citation type="submission" date="2016-11" db="EMBL/GenBank/DDBJ databases">
        <authorList>
            <person name="Jaros S."/>
            <person name="Januszkiewicz K."/>
            <person name="Wedrychowicz H."/>
        </authorList>
    </citation>
    <scope>NUCLEOTIDE SEQUENCE [LARGE SCALE GENOMIC DNA]</scope>
    <source>
        <strain evidence="6 7">DSM 43832</strain>
    </source>
</reference>
<dbReference type="Gene3D" id="3.40.50.300">
    <property type="entry name" value="P-loop containing nucleotide triphosphate hydrolases"/>
    <property type="match status" value="2"/>
</dbReference>
<feature type="coiled-coil region" evidence="4">
    <location>
        <begin position="297"/>
        <end position="324"/>
    </location>
</feature>
<sequence length="506" mass="53730">MPSTAVVCRDLSFSWPDGTVVLDGLDLALDGGRTGLVGANGSGKSTLLRLIAGELTPAGGEISVAGGVGYLPQTVTLDTGASVADLLGISERLAAIAAVEAGDASAENLAVVDDDWLVEERARAVLDRLGLPVGLDRSVGTLSGGEAVLAALAGLLVDPPEITLLDEPTNNLDEPARERLHAAVDNWPGTLVVVSHDRELLEHVDRIVELRAGAARTFTGTFRDYTAALEAEQEAARRMLRVAEADLAREKRQRAAAEIALARRKRYADKAFANKRMPKVVMNLRRAEAQVSAGKYRNLHDARLDEARAALAEAEAAVRDDDRIRIDLPATAVPAGRIVADLAGFTVRGPERIGVVGRNGAGKTTLLRAIHAAAAVPVGYLPQRLDVLDDDRSVLDNVRAAAPTATPQHVRAQLARFLVRGADVDRPAGTLSGGERFRVCLARLLLADPAPQLLLLDEPTNNLDLDSVAQLVAALSGYRGALVVATHDRHLLADIGVDRVHRVERP</sequence>
<dbReference type="InterPro" id="IPR003593">
    <property type="entry name" value="AAA+_ATPase"/>
</dbReference>
<protein>
    <submittedName>
        <fullName evidence="6">ATPase components of ABC transporters with duplicated ATPase domains</fullName>
    </submittedName>
</protein>
<dbReference type="InterPro" id="IPR017871">
    <property type="entry name" value="ABC_transporter-like_CS"/>
</dbReference>
<keyword evidence="3" id="KW-0067">ATP-binding</keyword>
<evidence type="ECO:0000256" key="3">
    <source>
        <dbReference type="ARBA" id="ARBA00022840"/>
    </source>
</evidence>
<evidence type="ECO:0000313" key="6">
    <source>
        <dbReference type="EMBL" id="SHL32101.1"/>
    </source>
</evidence>
<evidence type="ECO:0000256" key="2">
    <source>
        <dbReference type="ARBA" id="ARBA00022741"/>
    </source>
</evidence>
<dbReference type="GO" id="GO:0005524">
    <property type="term" value="F:ATP binding"/>
    <property type="evidence" value="ECO:0007669"/>
    <property type="project" value="UniProtKB-KW"/>
</dbReference>
<dbReference type="Pfam" id="PF00005">
    <property type="entry name" value="ABC_tran"/>
    <property type="match status" value="2"/>
</dbReference>
<feature type="domain" description="ABC transporter" evidence="5">
    <location>
        <begin position="6"/>
        <end position="237"/>
    </location>
</feature>
<dbReference type="SUPFAM" id="SSF52540">
    <property type="entry name" value="P-loop containing nucleoside triphosphate hydrolases"/>
    <property type="match status" value="2"/>
</dbReference>
<dbReference type="InterPro" id="IPR027417">
    <property type="entry name" value="P-loop_NTPase"/>
</dbReference>
<keyword evidence="1" id="KW-0677">Repeat</keyword>
<dbReference type="GO" id="GO:0016887">
    <property type="term" value="F:ATP hydrolysis activity"/>
    <property type="evidence" value="ECO:0007669"/>
    <property type="project" value="InterPro"/>
</dbReference>
<evidence type="ECO:0000256" key="4">
    <source>
        <dbReference type="SAM" id="Coils"/>
    </source>
</evidence>
<dbReference type="PROSITE" id="PS50893">
    <property type="entry name" value="ABC_TRANSPORTER_2"/>
    <property type="match status" value="1"/>
</dbReference>
<keyword evidence="2" id="KW-0547">Nucleotide-binding</keyword>
<keyword evidence="4" id="KW-0175">Coiled coil</keyword>